<proteinExistence type="predicted"/>
<name>A0AAD1XZ51_EUPCR</name>
<gene>
    <name evidence="1" type="ORF">ECRASSUSDP1_LOCUS23228</name>
</gene>
<accession>A0AAD1XZ51</accession>
<reference evidence="1" key="1">
    <citation type="submission" date="2023-07" db="EMBL/GenBank/DDBJ databases">
        <authorList>
            <consortium name="AG Swart"/>
            <person name="Singh M."/>
            <person name="Singh A."/>
            <person name="Seah K."/>
            <person name="Emmerich C."/>
        </authorList>
    </citation>
    <scope>NUCLEOTIDE SEQUENCE</scope>
    <source>
        <strain evidence="1">DP1</strain>
    </source>
</reference>
<keyword evidence="2" id="KW-1185">Reference proteome</keyword>
<sequence length="164" mass="19341">MNLCIQLAENGLIRGNFNEFNLMIDNKANVTLIFLRCYLYTTKIPNSAPTGMFNAFRSTLSGSTTCFLKISQLCIMTFRERKTSSTLRKKKIRLLSLFKSQTNKTRKRLRVKIVMKIQKLKEKMRRRKFKKKRARECSCSRRIRRTSCSRCPSKKFNTGKRYTT</sequence>
<dbReference type="AlphaFoldDB" id="A0AAD1XZ51"/>
<protein>
    <submittedName>
        <fullName evidence="1">Uncharacterized protein</fullName>
    </submittedName>
</protein>
<evidence type="ECO:0000313" key="1">
    <source>
        <dbReference type="EMBL" id="CAI2381765.1"/>
    </source>
</evidence>
<comment type="caution">
    <text evidence="1">The sequence shown here is derived from an EMBL/GenBank/DDBJ whole genome shotgun (WGS) entry which is preliminary data.</text>
</comment>
<evidence type="ECO:0000313" key="2">
    <source>
        <dbReference type="Proteomes" id="UP001295684"/>
    </source>
</evidence>
<dbReference type="Proteomes" id="UP001295684">
    <property type="component" value="Unassembled WGS sequence"/>
</dbReference>
<organism evidence="1 2">
    <name type="scientific">Euplotes crassus</name>
    <dbReference type="NCBI Taxonomy" id="5936"/>
    <lineage>
        <taxon>Eukaryota</taxon>
        <taxon>Sar</taxon>
        <taxon>Alveolata</taxon>
        <taxon>Ciliophora</taxon>
        <taxon>Intramacronucleata</taxon>
        <taxon>Spirotrichea</taxon>
        <taxon>Hypotrichia</taxon>
        <taxon>Euplotida</taxon>
        <taxon>Euplotidae</taxon>
        <taxon>Moneuplotes</taxon>
    </lineage>
</organism>
<dbReference type="EMBL" id="CAMPGE010023887">
    <property type="protein sequence ID" value="CAI2381765.1"/>
    <property type="molecule type" value="Genomic_DNA"/>
</dbReference>